<dbReference type="InterPro" id="IPR050984">
    <property type="entry name" value="Gfo/Idh/MocA_domain"/>
</dbReference>
<dbReference type="EMBL" id="FOIM01000029">
    <property type="protein sequence ID" value="SEU08781.1"/>
    <property type="molecule type" value="Genomic_DNA"/>
</dbReference>
<dbReference type="Pfam" id="PF22725">
    <property type="entry name" value="GFO_IDH_MocA_C3"/>
    <property type="match status" value="1"/>
</dbReference>
<evidence type="ECO:0000259" key="4">
    <source>
        <dbReference type="Pfam" id="PF22725"/>
    </source>
</evidence>
<evidence type="ECO:0000259" key="3">
    <source>
        <dbReference type="Pfam" id="PF01408"/>
    </source>
</evidence>
<dbReference type="Pfam" id="PF01408">
    <property type="entry name" value="GFO_IDH_MocA"/>
    <property type="match status" value="1"/>
</dbReference>
<evidence type="ECO:0000256" key="2">
    <source>
        <dbReference type="ARBA" id="ARBA00023002"/>
    </source>
</evidence>
<dbReference type="Gene3D" id="3.40.50.720">
    <property type="entry name" value="NAD(P)-binding Rossmann-like Domain"/>
    <property type="match status" value="1"/>
</dbReference>
<comment type="similarity">
    <text evidence="1">Belongs to the Gfo/Idh/MocA family.</text>
</comment>
<evidence type="ECO:0000313" key="6">
    <source>
        <dbReference type="Proteomes" id="UP000198508"/>
    </source>
</evidence>
<keyword evidence="6" id="KW-1185">Reference proteome</keyword>
<feature type="domain" description="Gfo/Idh/MocA-like oxidoreductase N-terminal" evidence="3">
    <location>
        <begin position="5"/>
        <end position="124"/>
    </location>
</feature>
<keyword evidence="2" id="KW-0560">Oxidoreductase</keyword>
<dbReference type="AlphaFoldDB" id="A0A1I0JH28"/>
<accession>A0A1I0JH28</accession>
<dbReference type="SUPFAM" id="SSF55347">
    <property type="entry name" value="Glyceraldehyde-3-phosphate dehydrogenase-like, C-terminal domain"/>
    <property type="match status" value="1"/>
</dbReference>
<name>A0A1I0JH28_9FIRM</name>
<dbReference type="STRING" id="460384.SAMN05216313_12945"/>
<dbReference type="InterPro" id="IPR036291">
    <property type="entry name" value="NAD(P)-bd_dom_sf"/>
</dbReference>
<dbReference type="SUPFAM" id="SSF51735">
    <property type="entry name" value="NAD(P)-binding Rossmann-fold domains"/>
    <property type="match status" value="1"/>
</dbReference>
<dbReference type="GO" id="GO:0000166">
    <property type="term" value="F:nucleotide binding"/>
    <property type="evidence" value="ECO:0007669"/>
    <property type="project" value="InterPro"/>
</dbReference>
<dbReference type="InterPro" id="IPR055170">
    <property type="entry name" value="GFO_IDH_MocA-like_dom"/>
</dbReference>
<dbReference type="PANTHER" id="PTHR22604">
    <property type="entry name" value="OXIDOREDUCTASES"/>
    <property type="match status" value="1"/>
</dbReference>
<dbReference type="RefSeq" id="WP_092368890.1">
    <property type="nucleotide sequence ID" value="NZ_DAINWJ010000051.1"/>
</dbReference>
<evidence type="ECO:0000313" key="5">
    <source>
        <dbReference type="EMBL" id="SEU08781.1"/>
    </source>
</evidence>
<sequence>MDRKVRWGILGYAGIARNHVIPAMMKAENAEVVAIASRSREKLKEAVERFGFRKVYESYDRLLEDPEIDAVYIPLPNALHKEWAIKAARHGKHVLCEKPLALTAADCRELEAVFKENRVKLMEAFMYRFLPGIKALKEVLESGAIGEICHIYSTHRFYLQDDGDVRVNRELGGGSLRDVGCYPVNLIGWLLNDYPQAVSAEKTTFQGVEHALVASLKYKSGVTVNISCGFDGCSSMLTEINGTKGSILIRDTFIDTRLPILVTAADGRTEEVPVADSDCYMLEVEEFSDAVLEDREPALGLQETIRNCRLIEAILKAAEQEGKCFGLE</sequence>
<organism evidence="5 6">
    <name type="scientific">Enterocloster lavalensis</name>
    <dbReference type="NCBI Taxonomy" id="460384"/>
    <lineage>
        <taxon>Bacteria</taxon>
        <taxon>Bacillati</taxon>
        <taxon>Bacillota</taxon>
        <taxon>Clostridia</taxon>
        <taxon>Lachnospirales</taxon>
        <taxon>Lachnospiraceae</taxon>
        <taxon>Enterocloster</taxon>
    </lineage>
</organism>
<feature type="domain" description="GFO/IDH/MocA-like oxidoreductase" evidence="4">
    <location>
        <begin position="134"/>
        <end position="247"/>
    </location>
</feature>
<proteinExistence type="inferred from homology"/>
<dbReference type="PANTHER" id="PTHR22604:SF105">
    <property type="entry name" value="TRANS-1,2-DIHYDROBENZENE-1,2-DIOL DEHYDROGENASE"/>
    <property type="match status" value="1"/>
</dbReference>
<evidence type="ECO:0000256" key="1">
    <source>
        <dbReference type="ARBA" id="ARBA00010928"/>
    </source>
</evidence>
<dbReference type="Gene3D" id="3.30.360.10">
    <property type="entry name" value="Dihydrodipicolinate Reductase, domain 2"/>
    <property type="match status" value="1"/>
</dbReference>
<dbReference type="GO" id="GO:0016491">
    <property type="term" value="F:oxidoreductase activity"/>
    <property type="evidence" value="ECO:0007669"/>
    <property type="project" value="UniProtKB-KW"/>
</dbReference>
<reference evidence="6" key="1">
    <citation type="submission" date="2016-10" db="EMBL/GenBank/DDBJ databases">
        <authorList>
            <person name="Varghese N."/>
            <person name="Submissions S."/>
        </authorList>
    </citation>
    <scope>NUCLEOTIDE SEQUENCE [LARGE SCALE GENOMIC DNA]</scope>
    <source>
        <strain evidence="6">NLAE-zl-G277</strain>
    </source>
</reference>
<protein>
    <submittedName>
        <fullName evidence="5">Predicted dehydrogenase</fullName>
    </submittedName>
</protein>
<dbReference type="Proteomes" id="UP000198508">
    <property type="component" value="Unassembled WGS sequence"/>
</dbReference>
<gene>
    <name evidence="5" type="ORF">SAMN05216313_12945</name>
</gene>
<dbReference type="InterPro" id="IPR000683">
    <property type="entry name" value="Gfo/Idh/MocA-like_OxRdtase_N"/>
</dbReference>